<proteinExistence type="predicted"/>
<dbReference type="Proteomes" id="UP000694545">
    <property type="component" value="Unplaced"/>
</dbReference>
<dbReference type="Gene3D" id="1.10.287.110">
    <property type="entry name" value="DnaJ domain"/>
    <property type="match status" value="1"/>
</dbReference>
<reference evidence="3" key="1">
    <citation type="submission" date="2025-08" db="UniProtKB">
        <authorList>
            <consortium name="Ensembl"/>
        </authorList>
    </citation>
    <scope>IDENTIFICATION</scope>
</reference>
<evidence type="ECO:0000259" key="2">
    <source>
        <dbReference type="PROSITE" id="PS50076"/>
    </source>
</evidence>
<sequence length="181" mass="20682">LSCHWLSLRSIRRLLGVSSGATQVQIKTAYYKQSFLYHPDRNSGSEEAAERFTRINEAYLVLGSVGLRKKYDRGLLSREDLRTARKPSGKEGAAAPAGAAGAASRRTQAFTAGRPPGHPIFDFDQFYRAHYGEQLQRERILRERRQNREKDKEETHKRWLTEDFVGSLILLTIVILMFSLK</sequence>
<name>A0A8D2J130_VARKO</name>
<dbReference type="CDD" id="cd06257">
    <property type="entry name" value="DnaJ"/>
    <property type="match status" value="1"/>
</dbReference>
<feature type="domain" description="J" evidence="2">
    <location>
        <begin position="10"/>
        <end position="75"/>
    </location>
</feature>
<accession>A0A8D2J130</accession>
<evidence type="ECO:0000313" key="3">
    <source>
        <dbReference type="Ensembl" id="ENSVKKP00000004993.1"/>
    </source>
</evidence>
<dbReference type="PANTHER" id="PTHR44873">
    <property type="entry name" value="DNAJ HOMOLOG SUBFAMILY C MEMBER 30, MITOCHONDRIAL"/>
    <property type="match status" value="1"/>
</dbReference>
<dbReference type="SMART" id="SM00271">
    <property type="entry name" value="DnaJ"/>
    <property type="match status" value="1"/>
</dbReference>
<dbReference type="InterPro" id="IPR053025">
    <property type="entry name" value="Mito_ATP_Synthase-Asso"/>
</dbReference>
<dbReference type="AlphaFoldDB" id="A0A8D2J130"/>
<reference evidence="3" key="2">
    <citation type="submission" date="2025-09" db="UniProtKB">
        <authorList>
            <consortium name="Ensembl"/>
        </authorList>
    </citation>
    <scope>IDENTIFICATION</scope>
</reference>
<dbReference type="InterPro" id="IPR036869">
    <property type="entry name" value="J_dom_sf"/>
</dbReference>
<dbReference type="SUPFAM" id="SSF46565">
    <property type="entry name" value="Chaperone J-domain"/>
    <property type="match status" value="1"/>
</dbReference>
<keyword evidence="4" id="KW-1185">Reference proteome</keyword>
<dbReference type="InterPro" id="IPR001623">
    <property type="entry name" value="DnaJ_domain"/>
</dbReference>
<feature type="region of interest" description="Disordered" evidence="1">
    <location>
        <begin position="81"/>
        <end position="108"/>
    </location>
</feature>
<protein>
    <submittedName>
        <fullName evidence="3">DnaJ heat shock protein family (Hsp40) member C30</fullName>
    </submittedName>
</protein>
<evidence type="ECO:0000256" key="1">
    <source>
        <dbReference type="SAM" id="MobiDB-lite"/>
    </source>
</evidence>
<dbReference type="PRINTS" id="PR00625">
    <property type="entry name" value="JDOMAIN"/>
</dbReference>
<dbReference type="Ensembl" id="ENSVKKT00000005131.1">
    <property type="protein sequence ID" value="ENSVKKP00000004993.1"/>
    <property type="gene ID" value="ENSVKKG00000003708.1"/>
</dbReference>
<dbReference type="PROSITE" id="PS50076">
    <property type="entry name" value="DNAJ_2"/>
    <property type="match status" value="1"/>
</dbReference>
<feature type="compositionally biased region" description="Low complexity" evidence="1">
    <location>
        <begin position="92"/>
        <end position="103"/>
    </location>
</feature>
<organism evidence="3 4">
    <name type="scientific">Varanus komodoensis</name>
    <name type="common">Komodo dragon</name>
    <dbReference type="NCBI Taxonomy" id="61221"/>
    <lineage>
        <taxon>Eukaryota</taxon>
        <taxon>Metazoa</taxon>
        <taxon>Chordata</taxon>
        <taxon>Craniata</taxon>
        <taxon>Vertebrata</taxon>
        <taxon>Euteleostomi</taxon>
        <taxon>Lepidosauria</taxon>
        <taxon>Squamata</taxon>
        <taxon>Bifurcata</taxon>
        <taxon>Unidentata</taxon>
        <taxon>Episquamata</taxon>
        <taxon>Toxicofera</taxon>
        <taxon>Anguimorpha</taxon>
        <taxon>Paleoanguimorpha</taxon>
        <taxon>Varanoidea</taxon>
        <taxon>Varanidae</taxon>
        <taxon>Varanus</taxon>
    </lineage>
</organism>
<dbReference type="OMA" id="ANRTMFD"/>
<dbReference type="PANTHER" id="PTHR44873:SF1">
    <property type="entry name" value="DNAJ HOMOLOG SUBFAMILY C MEMBER 30, MITOCHONDRIAL"/>
    <property type="match status" value="1"/>
</dbReference>
<evidence type="ECO:0000313" key="4">
    <source>
        <dbReference type="Proteomes" id="UP000694545"/>
    </source>
</evidence>
<dbReference type="Pfam" id="PF00226">
    <property type="entry name" value="DnaJ"/>
    <property type="match status" value="1"/>
</dbReference>